<feature type="domain" description="AMP-binding enzyme C-terminal" evidence="3">
    <location>
        <begin position="423"/>
        <end position="502"/>
    </location>
</feature>
<name>A0A1Z4LTA6_9CYAN</name>
<organism evidence="4 5">
    <name type="scientific">Calothrix parasitica NIES-267</name>
    <dbReference type="NCBI Taxonomy" id="1973488"/>
    <lineage>
        <taxon>Bacteria</taxon>
        <taxon>Bacillati</taxon>
        <taxon>Cyanobacteriota</taxon>
        <taxon>Cyanophyceae</taxon>
        <taxon>Nostocales</taxon>
        <taxon>Calotrichaceae</taxon>
        <taxon>Calothrix</taxon>
    </lineage>
</organism>
<dbReference type="Gene3D" id="2.30.38.10">
    <property type="entry name" value="Luciferase, Domain 3"/>
    <property type="match status" value="1"/>
</dbReference>
<evidence type="ECO:0000256" key="1">
    <source>
        <dbReference type="ARBA" id="ARBA00022598"/>
    </source>
</evidence>
<dbReference type="PANTHER" id="PTHR43352">
    <property type="entry name" value="ACETYL-COA SYNTHETASE"/>
    <property type="match status" value="1"/>
</dbReference>
<dbReference type="PANTHER" id="PTHR43352:SF1">
    <property type="entry name" value="ANTHRANILATE--COA LIGASE"/>
    <property type="match status" value="1"/>
</dbReference>
<evidence type="ECO:0000313" key="4">
    <source>
        <dbReference type="EMBL" id="BAY84401.1"/>
    </source>
</evidence>
<dbReference type="Gene3D" id="3.40.50.980">
    <property type="match status" value="1"/>
</dbReference>
<dbReference type="InterPro" id="IPR025110">
    <property type="entry name" value="AMP-bd_C"/>
</dbReference>
<dbReference type="OrthoDB" id="9803968at2"/>
<dbReference type="SUPFAM" id="SSF56801">
    <property type="entry name" value="Acetyl-CoA synthetase-like"/>
    <property type="match status" value="1"/>
</dbReference>
<evidence type="ECO:0000259" key="3">
    <source>
        <dbReference type="Pfam" id="PF13193"/>
    </source>
</evidence>
<evidence type="ECO:0000259" key="2">
    <source>
        <dbReference type="Pfam" id="PF00501"/>
    </source>
</evidence>
<keyword evidence="5" id="KW-1185">Reference proteome</keyword>
<feature type="domain" description="AMP-dependent synthetase/ligase" evidence="2">
    <location>
        <begin position="27"/>
        <end position="373"/>
    </location>
</feature>
<dbReference type="GO" id="GO:0016878">
    <property type="term" value="F:acid-thiol ligase activity"/>
    <property type="evidence" value="ECO:0007669"/>
    <property type="project" value="TreeGrafter"/>
</dbReference>
<dbReference type="GO" id="GO:0016405">
    <property type="term" value="F:CoA-ligase activity"/>
    <property type="evidence" value="ECO:0007669"/>
    <property type="project" value="InterPro"/>
</dbReference>
<keyword evidence="1 4" id="KW-0436">Ligase</keyword>
<dbReference type="GO" id="GO:0044550">
    <property type="term" value="P:secondary metabolite biosynthetic process"/>
    <property type="evidence" value="ECO:0007669"/>
    <property type="project" value="TreeGrafter"/>
</dbReference>
<dbReference type="Pfam" id="PF13193">
    <property type="entry name" value="AMP-binding_C"/>
    <property type="match status" value="1"/>
</dbReference>
<dbReference type="Gene3D" id="3.30.300.30">
    <property type="match status" value="1"/>
</dbReference>
<dbReference type="InterPro" id="IPR011957">
    <property type="entry name" value="Benz_CoA_lig"/>
</dbReference>
<reference evidence="4 5" key="1">
    <citation type="submission" date="2017-06" db="EMBL/GenBank/DDBJ databases">
        <title>Genome sequencing of cyanobaciteial culture collection at National Institute for Environmental Studies (NIES).</title>
        <authorList>
            <person name="Hirose Y."/>
            <person name="Shimura Y."/>
            <person name="Fujisawa T."/>
            <person name="Nakamura Y."/>
            <person name="Kawachi M."/>
        </authorList>
    </citation>
    <scope>NUCLEOTIDE SEQUENCE [LARGE SCALE GENOMIC DNA]</scope>
    <source>
        <strain evidence="4 5">NIES-267</strain>
    </source>
</reference>
<proteinExistence type="predicted"/>
<dbReference type="AlphaFoldDB" id="A0A1Z4LTA6"/>
<dbReference type="Gene3D" id="3.40.50.12820">
    <property type="match status" value="1"/>
</dbReference>
<sequence>MSNILEQLPERFNVAAHLIEGNLLSGNGDKIAFYSQNETYTYAQVSKFVQQSAKLLSNLGIERENRIAILLPDTPEFVFAFWGAIWLGAVPVPINTTCDIDDIQYILQDSRAKVLLASQKWEEKLNPIQSEFLRHVLLTDGDNPFLSLITQQQKLSSYAETFRDEPAFWLYTSGSTGRPKGVVHVHQSMVICAEQYGKSTLGLNRDDITYSVAKMSFAYGLGNTLYMPMSVGAASILSDTNNAFDVIADIHHYKPTIFFGIPNIYANILALLDISPLDTSSLRLCVSAAEQLPKIIWEKWQENFHLEICEGIGTTEFLHIFLSNRIGKCKPGSSGLPVSGYDVQIINENGLKCADGEMGTLQVSGESLMQNYWNRLQQTRKVIYGKTMQTGDKYIRDADGYFWFVGRKDDLFKVNGQWISPLEIEGILHQHPQVLEAAILPESDNGENLTQIAAYISLKPGCKLTLELEYSIKKFAKHKLPHFKAPKAVYFVEKLPRTSTGKIHRQSINKSQIISVQSSNEVKV</sequence>
<dbReference type="InterPro" id="IPR045851">
    <property type="entry name" value="AMP-bd_C_sf"/>
</dbReference>
<accession>A0A1Z4LTA6</accession>
<dbReference type="NCBIfam" id="TIGR02262">
    <property type="entry name" value="benz_CoA_lig"/>
    <property type="match status" value="1"/>
</dbReference>
<evidence type="ECO:0000313" key="5">
    <source>
        <dbReference type="Proteomes" id="UP000218418"/>
    </source>
</evidence>
<dbReference type="GO" id="GO:0005524">
    <property type="term" value="F:ATP binding"/>
    <property type="evidence" value="ECO:0007669"/>
    <property type="project" value="InterPro"/>
</dbReference>
<dbReference type="EMBL" id="AP018227">
    <property type="protein sequence ID" value="BAY84401.1"/>
    <property type="molecule type" value="Genomic_DNA"/>
</dbReference>
<protein>
    <submittedName>
        <fullName evidence="4">Benzoate-CoA ligase</fullName>
    </submittedName>
</protein>
<dbReference type="Pfam" id="PF00501">
    <property type="entry name" value="AMP-binding"/>
    <property type="match status" value="1"/>
</dbReference>
<gene>
    <name evidence="4" type="primary">badA</name>
    <name evidence="4" type="ORF">NIES267_38970</name>
</gene>
<dbReference type="InterPro" id="IPR000873">
    <property type="entry name" value="AMP-dep_synth/lig_dom"/>
</dbReference>
<dbReference type="Proteomes" id="UP000218418">
    <property type="component" value="Chromosome"/>
</dbReference>